<name>A0A094YNX7_9BACT</name>
<sequence length="402" mass="46884">MLLYEMKAPNSFFGAPFPPRRAFDKLFNALGPYQGLFYQNKRLILQSPALRAVWPEAEHGRSWEEFLAYLPKIISPGEKTHLEEFLKAIVRLERPHTDRFVLTSSYLREYTFLLVHVHPTSFGFHLVLVPSSERSDVDTIHRSLSRQDLNPLFQELENWIQEMESEELMSEAIRSVPELYRNDVFFQRIVSYHSADGTEEQARLIYRERNERWVRDIFDENPDHHAENIPRIHAKIENGDIQMNITLYVGQVHPLSWAAIPYQTLGKKSLSRLYEFVRNFSDKSAYLAQDFISPIFRYSHFWMGQGYRMESLRKIAEMLSPSPLTLPVIPIWGLTSDTLLIIRQSARLSDPVFLDWEKGLAVILLRNCTLEVAEQKVFGNLSKRMQLPLEPPVTVGSFLENN</sequence>
<protein>
    <submittedName>
        <fullName evidence="1">Uncharacterized protein</fullName>
    </submittedName>
</protein>
<accession>A0A094YNX7</accession>
<evidence type="ECO:0000313" key="2">
    <source>
        <dbReference type="Proteomes" id="UP000029452"/>
    </source>
</evidence>
<dbReference type="AlphaFoldDB" id="A0A094YNX7"/>
<dbReference type="RefSeq" id="WP_036079931.1">
    <property type="nucleotide sequence ID" value="NZ_JBPKCJ010000001.1"/>
</dbReference>
<gene>
    <name evidence="1" type="ORF">LptCag_2385</name>
</gene>
<organism evidence="1 2">
    <name type="scientific">Leptospirillum ferriphilum</name>
    <dbReference type="NCBI Taxonomy" id="178606"/>
    <lineage>
        <taxon>Bacteria</taxon>
        <taxon>Pseudomonadati</taxon>
        <taxon>Nitrospirota</taxon>
        <taxon>Nitrospiria</taxon>
        <taxon>Nitrospirales</taxon>
        <taxon>Nitrospiraceae</taxon>
        <taxon>Leptospirillum</taxon>
    </lineage>
</organism>
<dbReference type="EMBL" id="JPGK01000001">
    <property type="protein sequence ID" value="KGA94951.1"/>
    <property type="molecule type" value="Genomic_DNA"/>
</dbReference>
<dbReference type="Proteomes" id="UP000029452">
    <property type="component" value="Unassembled WGS sequence"/>
</dbReference>
<dbReference type="OrthoDB" id="9814422at2"/>
<comment type="caution">
    <text evidence="1">The sequence shown here is derived from an EMBL/GenBank/DDBJ whole genome shotgun (WGS) entry which is preliminary data.</text>
</comment>
<dbReference type="PATRIC" id="fig|178606.4.peg.163"/>
<proteinExistence type="predicted"/>
<reference evidence="1 2" key="1">
    <citation type="submission" date="2014-06" db="EMBL/GenBank/DDBJ databases">
        <title>Draft genome sequence of iron oxidizing acidophile Leptospirillum ferriphilum DSM14647.</title>
        <authorList>
            <person name="Cardenas J.P."/>
            <person name="Lazcano M."/>
            <person name="Ossandon F.J."/>
            <person name="Corbett M."/>
            <person name="Holmes D.S."/>
            <person name="Watkin E."/>
        </authorList>
    </citation>
    <scope>NUCLEOTIDE SEQUENCE [LARGE SCALE GENOMIC DNA]</scope>
    <source>
        <strain evidence="1 2">DSM 14647</strain>
    </source>
</reference>
<evidence type="ECO:0000313" key="1">
    <source>
        <dbReference type="EMBL" id="KGA94951.1"/>
    </source>
</evidence>